<dbReference type="SUPFAM" id="SSF51182">
    <property type="entry name" value="RmlC-like cupins"/>
    <property type="match status" value="1"/>
</dbReference>
<name>A0A290QM51_9BACT</name>
<evidence type="ECO:0000313" key="3">
    <source>
        <dbReference type="Proteomes" id="UP000217265"/>
    </source>
</evidence>
<dbReference type="Proteomes" id="UP000217265">
    <property type="component" value="Chromosome"/>
</dbReference>
<organism evidence="2 3">
    <name type="scientific">Nibricoccus aquaticus</name>
    <dbReference type="NCBI Taxonomy" id="2576891"/>
    <lineage>
        <taxon>Bacteria</taxon>
        <taxon>Pseudomonadati</taxon>
        <taxon>Verrucomicrobiota</taxon>
        <taxon>Opitutia</taxon>
        <taxon>Opitutales</taxon>
        <taxon>Opitutaceae</taxon>
        <taxon>Nibricoccus</taxon>
    </lineage>
</organism>
<dbReference type="InterPro" id="IPR013096">
    <property type="entry name" value="Cupin_2"/>
</dbReference>
<sequence>MIMNTAANPPNDTKWRMSKNVLNAGELNGSLTLIGPGSELEPETSSVERVIYVAQGVITAAFSAANHILQTDDTLVVPAGRSLEIRNSGNAPAKVLVMSLPSRRRAETPLVVLN</sequence>
<proteinExistence type="predicted"/>
<gene>
    <name evidence="2" type="ORF">CMV30_17760</name>
</gene>
<protein>
    <recommendedName>
        <fullName evidence="1">Cupin type-2 domain-containing protein</fullName>
    </recommendedName>
</protein>
<dbReference type="InterPro" id="IPR011051">
    <property type="entry name" value="RmlC_Cupin_sf"/>
</dbReference>
<dbReference type="KEGG" id="vbh:CMV30_17760"/>
<accession>A0A290QM51</accession>
<evidence type="ECO:0000259" key="1">
    <source>
        <dbReference type="Pfam" id="PF07883"/>
    </source>
</evidence>
<dbReference type="Gene3D" id="2.60.120.10">
    <property type="entry name" value="Jelly Rolls"/>
    <property type="match status" value="1"/>
</dbReference>
<reference evidence="2 3" key="1">
    <citation type="submission" date="2017-09" db="EMBL/GenBank/DDBJ databases">
        <title>Complete genome sequence of Verrucomicrobial strain HZ-65, isolated from freshwater.</title>
        <authorList>
            <person name="Choi A."/>
        </authorList>
    </citation>
    <scope>NUCLEOTIDE SEQUENCE [LARGE SCALE GENOMIC DNA]</scope>
    <source>
        <strain evidence="2 3">HZ-65</strain>
    </source>
</reference>
<keyword evidence="3" id="KW-1185">Reference proteome</keyword>
<dbReference type="InterPro" id="IPR014710">
    <property type="entry name" value="RmlC-like_jellyroll"/>
</dbReference>
<dbReference type="AlphaFoldDB" id="A0A290QM51"/>
<feature type="domain" description="Cupin type-2" evidence="1">
    <location>
        <begin position="33"/>
        <end position="98"/>
    </location>
</feature>
<evidence type="ECO:0000313" key="2">
    <source>
        <dbReference type="EMBL" id="ATC65641.1"/>
    </source>
</evidence>
<dbReference type="Pfam" id="PF07883">
    <property type="entry name" value="Cupin_2"/>
    <property type="match status" value="1"/>
</dbReference>
<dbReference type="EMBL" id="CP023344">
    <property type="protein sequence ID" value="ATC65641.1"/>
    <property type="molecule type" value="Genomic_DNA"/>
</dbReference>